<gene>
    <name evidence="5" type="ORF">LTR25_010778</name>
</gene>
<dbReference type="Proteomes" id="UP001345827">
    <property type="component" value="Unassembled WGS sequence"/>
</dbReference>
<name>A0AAV9PRF7_9PEZI</name>
<keyword evidence="2" id="KW-0863">Zinc-finger</keyword>
<keyword evidence="6" id="KW-1185">Reference proteome</keyword>
<protein>
    <recommendedName>
        <fullName evidence="7">Protein kinase domain-containing protein</fullName>
    </recommendedName>
</protein>
<dbReference type="EMBL" id="JAXLQG010000030">
    <property type="protein sequence ID" value="KAK5527979.1"/>
    <property type="molecule type" value="Genomic_DNA"/>
</dbReference>
<dbReference type="GO" id="GO:0008270">
    <property type="term" value="F:zinc ion binding"/>
    <property type="evidence" value="ECO:0007669"/>
    <property type="project" value="UniProtKB-KW"/>
</dbReference>
<evidence type="ECO:0000256" key="2">
    <source>
        <dbReference type="ARBA" id="ARBA00022771"/>
    </source>
</evidence>
<evidence type="ECO:0008006" key="7">
    <source>
        <dbReference type="Google" id="ProtNLM"/>
    </source>
</evidence>
<evidence type="ECO:0000256" key="4">
    <source>
        <dbReference type="SAM" id="MobiDB-lite"/>
    </source>
</evidence>
<evidence type="ECO:0000256" key="1">
    <source>
        <dbReference type="ARBA" id="ARBA00022723"/>
    </source>
</evidence>
<feature type="region of interest" description="Disordered" evidence="4">
    <location>
        <begin position="173"/>
        <end position="221"/>
    </location>
</feature>
<dbReference type="InterPro" id="IPR043145">
    <property type="entry name" value="Znf_ZZ_sf"/>
</dbReference>
<dbReference type="SUPFAM" id="SSF56112">
    <property type="entry name" value="Protein kinase-like (PK-like)"/>
    <property type="match status" value="1"/>
</dbReference>
<evidence type="ECO:0000313" key="6">
    <source>
        <dbReference type="Proteomes" id="UP001345827"/>
    </source>
</evidence>
<comment type="caution">
    <text evidence="5">The sequence shown here is derived from an EMBL/GenBank/DDBJ whole genome shotgun (WGS) entry which is preliminary data.</text>
</comment>
<organism evidence="5 6">
    <name type="scientific">Vermiconidia calcicola</name>
    <dbReference type="NCBI Taxonomy" id="1690605"/>
    <lineage>
        <taxon>Eukaryota</taxon>
        <taxon>Fungi</taxon>
        <taxon>Dikarya</taxon>
        <taxon>Ascomycota</taxon>
        <taxon>Pezizomycotina</taxon>
        <taxon>Dothideomycetes</taxon>
        <taxon>Dothideomycetidae</taxon>
        <taxon>Mycosphaerellales</taxon>
        <taxon>Extremaceae</taxon>
        <taxon>Vermiconidia</taxon>
    </lineage>
</organism>
<dbReference type="SUPFAM" id="SSF57850">
    <property type="entry name" value="RING/U-box"/>
    <property type="match status" value="1"/>
</dbReference>
<dbReference type="AlphaFoldDB" id="A0AAV9PRF7"/>
<dbReference type="Gene3D" id="1.10.510.10">
    <property type="entry name" value="Transferase(Phosphotransferase) domain 1"/>
    <property type="match status" value="1"/>
</dbReference>
<accession>A0AAV9PRF7</accession>
<sequence length="768" mass="86722">MAELLGLISSVVTVAQLATETVKHTKSFLQAHEEFEALQASLPSHSHCKSVVITANLSKAKCTIEQLDLFIKAKVLRDVDGTSRPRRASWLRHKSEIRRIHDTLKEYRENIPAAMSASVLSSITLISRDLVHRQATSSTASQQFPGIESTVYTQSAVRSLRLTSDSSVVGLFPRKRRYAEPPETETHRKKGCPPVDKFGSPDTNTQPSSTPPFMTSPPQPASSLELSPSFYPEKYTSDSRFPECGLLVARSYEESSSNNYRINVYTLFYLLSPRHWRRLCVSVRIHRTSKYWLVAKVSNHEHSTHSTNLLATVATPYSLLKEIRESLGDLEDVEEDSHLQLSLSTQDNVRKVFQHGRGNTSNRNTQCASSSQTVLTDLEDLGCNKYVDSNVAQIAPVNPPERFISSVDGNLVCELRFSSSTPSREVLYNIRVLRCMADIPGFAYLRGIVTDQAGMVLKSYLVDIPRSPFCFVWQKLSQDRTIAWEQREKWAMQLVEGLKALHSRGLVVGTLGELEPPIIIDSHDRVLLWKFKETFNVGSKMVCYYPPEFGYLRFESQSTSQEDSPPIKPKTDIFHLGLILWLFAEYSSQANRSPVCIRNRCDAPDEPCYDECHLSPVNLPPLSEAIPQYYRDIVDMCRAEDPNDRPAAWRLLDMFPPISGLAFTAPPKGASETQQLDMGMVRSNFSETIWCDHCWAQMLGPLTSLPLYHCNICSTGDYDICQQCYDSGLHCRERHHLLVEVKDARSWTVAERYHSGPGISGNREIFEV</sequence>
<keyword evidence="1" id="KW-0479">Metal-binding</keyword>
<dbReference type="Gene3D" id="3.30.60.90">
    <property type="match status" value="1"/>
</dbReference>
<evidence type="ECO:0000313" key="5">
    <source>
        <dbReference type="EMBL" id="KAK5527979.1"/>
    </source>
</evidence>
<reference evidence="5 6" key="1">
    <citation type="submission" date="2023-06" db="EMBL/GenBank/DDBJ databases">
        <title>Black Yeasts Isolated from many extreme environments.</title>
        <authorList>
            <person name="Coleine C."/>
            <person name="Stajich J.E."/>
            <person name="Selbmann L."/>
        </authorList>
    </citation>
    <scope>NUCLEOTIDE SEQUENCE [LARGE SCALE GENOMIC DNA]</scope>
    <source>
        <strain evidence="5 6">CCFEE 5887</strain>
    </source>
</reference>
<evidence type="ECO:0000256" key="3">
    <source>
        <dbReference type="ARBA" id="ARBA00022833"/>
    </source>
</evidence>
<dbReference type="InterPro" id="IPR011009">
    <property type="entry name" value="Kinase-like_dom_sf"/>
</dbReference>
<proteinExistence type="predicted"/>
<keyword evidence="3" id="KW-0862">Zinc</keyword>